<gene>
    <name evidence="1" type="ORF">Lstg_3276</name>
    <name evidence="2" type="ORF">NCTC11991_02624</name>
</gene>
<dbReference type="Gene3D" id="1.10.10.60">
    <property type="entry name" value="Homeodomain-like"/>
    <property type="match status" value="1"/>
</dbReference>
<protein>
    <submittedName>
        <fullName evidence="2">Transposase and inactivated derivatives</fullName>
    </submittedName>
</protein>
<sequence length="191" mass="22045">MIRILLNEKGKAGLNQLRLSQRSKIGERVHYVLLSNSGKSVSEIANHLSRNEHTIRLWLKRYIENGLMGLETRKKPGRLAKKAPLIESHLPELLSKSPQDYGYQEAGWQINLLQDWFIKQGIPACDKTIIKSMNKLGFVYKRFSKTMPLNIPSPAEKKARINEIVEDISQNTLWILKYCSLMNPTFRINLM</sequence>
<name>A0A378LDQ6_9GAMM</name>
<dbReference type="Proteomes" id="UP000255110">
    <property type="component" value="Unassembled WGS sequence"/>
</dbReference>
<reference evidence="2 4" key="2">
    <citation type="submission" date="2018-06" db="EMBL/GenBank/DDBJ databases">
        <authorList>
            <consortium name="Pathogen Informatics"/>
            <person name="Doyle S."/>
        </authorList>
    </citation>
    <scope>NUCLEOTIDE SEQUENCE [LARGE SCALE GENOMIC DNA]</scope>
    <source>
        <strain evidence="2 4">NCTC11991</strain>
    </source>
</reference>
<dbReference type="EMBL" id="UGOY01000001">
    <property type="protein sequence ID" value="STY24008.1"/>
    <property type="molecule type" value="Genomic_DNA"/>
</dbReference>
<evidence type="ECO:0000313" key="3">
    <source>
        <dbReference type="Proteomes" id="UP000054820"/>
    </source>
</evidence>
<keyword evidence="3" id="KW-1185">Reference proteome</keyword>
<dbReference type="OrthoDB" id="5644965at2"/>
<dbReference type="STRING" id="460.Lstg_3276"/>
<reference evidence="1 3" key="1">
    <citation type="submission" date="2015-11" db="EMBL/GenBank/DDBJ databases">
        <title>Genomic analysis of 38 Legionella species identifies large and diverse effector repertoires.</title>
        <authorList>
            <person name="Burstein D."/>
            <person name="Amaro F."/>
            <person name="Zusman T."/>
            <person name="Lifshitz Z."/>
            <person name="Cohen O."/>
            <person name="Gilbert J.A."/>
            <person name="Pupko T."/>
            <person name="Shuman H.A."/>
            <person name="Segal G."/>
        </authorList>
    </citation>
    <scope>NUCLEOTIDE SEQUENCE [LARGE SCALE GENOMIC DNA]</scope>
    <source>
        <strain evidence="1 3">SC-18-C9</strain>
    </source>
</reference>
<proteinExistence type="predicted"/>
<dbReference type="EMBL" id="LNYZ01000042">
    <property type="protein sequence ID" value="KTD70274.1"/>
    <property type="molecule type" value="Genomic_DNA"/>
</dbReference>
<evidence type="ECO:0000313" key="4">
    <source>
        <dbReference type="Proteomes" id="UP000255110"/>
    </source>
</evidence>
<organism evidence="2 4">
    <name type="scientific">Legionella steigerwaltii</name>
    <dbReference type="NCBI Taxonomy" id="460"/>
    <lineage>
        <taxon>Bacteria</taxon>
        <taxon>Pseudomonadati</taxon>
        <taxon>Pseudomonadota</taxon>
        <taxon>Gammaproteobacteria</taxon>
        <taxon>Legionellales</taxon>
        <taxon>Legionellaceae</taxon>
        <taxon>Legionella</taxon>
    </lineage>
</organism>
<dbReference type="Proteomes" id="UP000054820">
    <property type="component" value="Unassembled WGS sequence"/>
</dbReference>
<dbReference type="AlphaFoldDB" id="A0A378LDQ6"/>
<evidence type="ECO:0000313" key="1">
    <source>
        <dbReference type="EMBL" id="KTD70274.1"/>
    </source>
</evidence>
<dbReference type="RefSeq" id="WP_058478712.1">
    <property type="nucleotide sequence ID" value="NZ_CAAAIO010000009.1"/>
</dbReference>
<evidence type="ECO:0000313" key="2">
    <source>
        <dbReference type="EMBL" id="STY24008.1"/>
    </source>
</evidence>
<dbReference type="Pfam" id="PF13551">
    <property type="entry name" value="HTH_29"/>
    <property type="match status" value="1"/>
</dbReference>
<dbReference type="SUPFAM" id="SSF46689">
    <property type="entry name" value="Homeodomain-like"/>
    <property type="match status" value="1"/>
</dbReference>
<dbReference type="InterPro" id="IPR009057">
    <property type="entry name" value="Homeodomain-like_sf"/>
</dbReference>
<accession>A0A378LDQ6</accession>